<gene>
    <name evidence="2" type="ORF">GCM10010831_23980</name>
</gene>
<feature type="transmembrane region" description="Helical" evidence="1">
    <location>
        <begin position="46"/>
        <end position="64"/>
    </location>
</feature>
<proteinExistence type="predicted"/>
<evidence type="ECO:0000313" key="2">
    <source>
        <dbReference type="EMBL" id="GGE22119.1"/>
    </source>
</evidence>
<keyword evidence="1" id="KW-0812">Transmembrane</keyword>
<accession>A0A917ECF4</accession>
<dbReference type="AlphaFoldDB" id="A0A917ECF4"/>
<reference evidence="2 3" key="1">
    <citation type="journal article" date="2014" name="Int. J. Syst. Evol. Microbiol.">
        <title>Complete genome sequence of Corynebacterium casei LMG S-19264T (=DSM 44701T), isolated from a smear-ripened cheese.</title>
        <authorList>
            <consortium name="US DOE Joint Genome Institute (JGI-PGF)"/>
            <person name="Walter F."/>
            <person name="Albersmeier A."/>
            <person name="Kalinowski J."/>
            <person name="Ruckert C."/>
        </authorList>
    </citation>
    <scope>NUCLEOTIDE SEQUENCE [LARGE SCALE GENOMIC DNA]</scope>
    <source>
        <strain evidence="2 3">CGMCC 1.12925</strain>
    </source>
</reference>
<keyword evidence="1" id="KW-0472">Membrane</keyword>
<evidence type="ECO:0000256" key="1">
    <source>
        <dbReference type="SAM" id="Phobius"/>
    </source>
</evidence>
<organism evidence="2 3">
    <name type="scientific">Psychroflexus salis</name>
    <dbReference type="NCBI Taxonomy" id="1526574"/>
    <lineage>
        <taxon>Bacteria</taxon>
        <taxon>Pseudomonadati</taxon>
        <taxon>Bacteroidota</taxon>
        <taxon>Flavobacteriia</taxon>
        <taxon>Flavobacteriales</taxon>
        <taxon>Flavobacteriaceae</taxon>
        <taxon>Psychroflexus</taxon>
    </lineage>
</organism>
<sequence>MKNPVYIKKIVIVLLLIIAFIPDINAQNLEDVFGFNDDNVNDVPEAPIHFLVALGLLIGGFIGVKKFKKE</sequence>
<keyword evidence="3" id="KW-1185">Reference proteome</keyword>
<comment type="caution">
    <text evidence="2">The sequence shown here is derived from an EMBL/GenBank/DDBJ whole genome shotgun (WGS) entry which is preliminary data.</text>
</comment>
<dbReference type="Proteomes" id="UP000599688">
    <property type="component" value="Unassembled WGS sequence"/>
</dbReference>
<dbReference type="RefSeq" id="WP_188407112.1">
    <property type="nucleotide sequence ID" value="NZ_BMGL01000016.1"/>
</dbReference>
<protein>
    <submittedName>
        <fullName evidence="2">Uncharacterized protein</fullName>
    </submittedName>
</protein>
<dbReference type="EMBL" id="BMGL01000016">
    <property type="protein sequence ID" value="GGE22119.1"/>
    <property type="molecule type" value="Genomic_DNA"/>
</dbReference>
<name>A0A917ECF4_9FLAO</name>
<keyword evidence="1" id="KW-1133">Transmembrane helix</keyword>
<evidence type="ECO:0000313" key="3">
    <source>
        <dbReference type="Proteomes" id="UP000599688"/>
    </source>
</evidence>